<dbReference type="AlphaFoldDB" id="A0AAV7PCJ1"/>
<keyword evidence="2 3" id="KW-0067">ATP-binding</keyword>
<keyword evidence="7" id="KW-1185">Reference proteome</keyword>
<gene>
    <name evidence="6" type="ORF">NDU88_004295</name>
</gene>
<evidence type="ECO:0000256" key="2">
    <source>
        <dbReference type="ARBA" id="ARBA00022840"/>
    </source>
</evidence>
<organism evidence="6 7">
    <name type="scientific">Pleurodeles waltl</name>
    <name type="common">Iberian ribbed newt</name>
    <dbReference type="NCBI Taxonomy" id="8319"/>
    <lineage>
        <taxon>Eukaryota</taxon>
        <taxon>Metazoa</taxon>
        <taxon>Chordata</taxon>
        <taxon>Craniata</taxon>
        <taxon>Vertebrata</taxon>
        <taxon>Euteleostomi</taxon>
        <taxon>Amphibia</taxon>
        <taxon>Batrachia</taxon>
        <taxon>Caudata</taxon>
        <taxon>Salamandroidea</taxon>
        <taxon>Salamandridae</taxon>
        <taxon>Pleurodelinae</taxon>
        <taxon>Pleurodeles</taxon>
    </lineage>
</organism>
<comment type="similarity">
    <text evidence="4">Belongs to the protein kinase superfamily.</text>
</comment>
<dbReference type="PANTHER" id="PTHR24359">
    <property type="entry name" value="SERINE/THREONINE-PROTEIN KINASE SBK1"/>
    <property type="match status" value="1"/>
</dbReference>
<keyword evidence="4" id="KW-0808">Transferase</keyword>
<dbReference type="PROSITE" id="PS50011">
    <property type="entry name" value="PROTEIN_KINASE_DOM"/>
    <property type="match status" value="1"/>
</dbReference>
<sequence length="353" mass="39405">MMSCRLQEVHLEDHYQVVEELGSGTFGSVLMAKDKATEKIAALKFLKKSQTSLESFLVEHYTSFFLSSHPNIIGSYGVAFQTMDYYVFVQEWSPVGDLFDMIEDRVGIPEVKAKRCAVQIASALDFMDSKGLVHCDVKPENVLLFDEDCHCVKVNDFGLTCLKGTPIRARSGTSSYMSPELCRPREGDTLHAVSSLDAWAFGVLLFCVISGYFPWEEAVPEDSGFNSFVDWVDSSVAGPPPMWEGFTTEALHMFRQLLALNPNERINALEIMKFVDFPWKAENHTDCGMEGLQAVLKKPNYDSRSDGAMSSYSDCVLSDVDTSSCISGTLSMSSRSLYFEERNNSNSINFTLS</sequence>
<keyword evidence="4" id="KW-0418">Kinase</keyword>
<dbReference type="InterPro" id="IPR017441">
    <property type="entry name" value="Protein_kinase_ATP_BS"/>
</dbReference>
<feature type="binding site" evidence="3">
    <location>
        <position position="44"/>
    </location>
    <ligand>
        <name>ATP</name>
        <dbReference type="ChEBI" id="CHEBI:30616"/>
    </ligand>
</feature>
<dbReference type="GO" id="GO:0005524">
    <property type="term" value="F:ATP binding"/>
    <property type="evidence" value="ECO:0007669"/>
    <property type="project" value="UniProtKB-UniRule"/>
</dbReference>
<evidence type="ECO:0000256" key="1">
    <source>
        <dbReference type="ARBA" id="ARBA00022741"/>
    </source>
</evidence>
<dbReference type="Proteomes" id="UP001066276">
    <property type="component" value="Chromosome 7"/>
</dbReference>
<dbReference type="SMART" id="SM00220">
    <property type="entry name" value="S_TKc"/>
    <property type="match status" value="1"/>
</dbReference>
<dbReference type="PROSITE" id="PS00107">
    <property type="entry name" value="PROTEIN_KINASE_ATP"/>
    <property type="match status" value="1"/>
</dbReference>
<dbReference type="PANTHER" id="PTHR24359:SF1">
    <property type="entry name" value="INHIBITOR OF NUCLEAR FACTOR KAPPA-B KINASE EPSILON SUBUNIT HOMOLOG 1-RELATED"/>
    <property type="match status" value="1"/>
</dbReference>
<proteinExistence type="inferred from homology"/>
<accession>A0AAV7PCJ1</accession>
<reference evidence="6" key="1">
    <citation type="journal article" date="2022" name="bioRxiv">
        <title>Sequencing and chromosome-scale assembly of the giantPleurodeles waltlgenome.</title>
        <authorList>
            <person name="Brown T."/>
            <person name="Elewa A."/>
            <person name="Iarovenko S."/>
            <person name="Subramanian E."/>
            <person name="Araus A.J."/>
            <person name="Petzold A."/>
            <person name="Susuki M."/>
            <person name="Suzuki K.-i.T."/>
            <person name="Hayashi T."/>
            <person name="Toyoda A."/>
            <person name="Oliveira C."/>
            <person name="Osipova E."/>
            <person name="Leigh N.D."/>
            <person name="Simon A."/>
            <person name="Yun M.H."/>
        </authorList>
    </citation>
    <scope>NUCLEOTIDE SEQUENCE</scope>
    <source>
        <strain evidence="6">20211129_DDA</strain>
        <tissue evidence="6">Liver</tissue>
    </source>
</reference>
<dbReference type="InterPro" id="IPR008271">
    <property type="entry name" value="Ser/Thr_kinase_AS"/>
</dbReference>
<feature type="domain" description="Protein kinase" evidence="5">
    <location>
        <begin position="15"/>
        <end position="280"/>
    </location>
</feature>
<dbReference type="Pfam" id="PF00069">
    <property type="entry name" value="Pkinase"/>
    <property type="match status" value="1"/>
</dbReference>
<dbReference type="PROSITE" id="PS00108">
    <property type="entry name" value="PROTEIN_KINASE_ST"/>
    <property type="match status" value="1"/>
</dbReference>
<dbReference type="InterPro" id="IPR011009">
    <property type="entry name" value="Kinase-like_dom_sf"/>
</dbReference>
<name>A0AAV7PCJ1_PLEWA</name>
<evidence type="ECO:0000313" key="6">
    <source>
        <dbReference type="EMBL" id="KAJ1125880.1"/>
    </source>
</evidence>
<evidence type="ECO:0000313" key="7">
    <source>
        <dbReference type="Proteomes" id="UP001066276"/>
    </source>
</evidence>
<protein>
    <recommendedName>
        <fullName evidence="5">Protein kinase domain-containing protein</fullName>
    </recommendedName>
</protein>
<dbReference type="GO" id="GO:0004674">
    <property type="term" value="F:protein serine/threonine kinase activity"/>
    <property type="evidence" value="ECO:0007669"/>
    <property type="project" value="UniProtKB-KW"/>
</dbReference>
<dbReference type="Gene3D" id="1.10.510.10">
    <property type="entry name" value="Transferase(Phosphotransferase) domain 1"/>
    <property type="match status" value="1"/>
</dbReference>
<comment type="caution">
    <text evidence="6">The sequence shown here is derived from an EMBL/GenBank/DDBJ whole genome shotgun (WGS) entry which is preliminary data.</text>
</comment>
<keyword evidence="4" id="KW-0723">Serine/threonine-protein kinase</keyword>
<evidence type="ECO:0000259" key="5">
    <source>
        <dbReference type="PROSITE" id="PS50011"/>
    </source>
</evidence>
<dbReference type="SUPFAM" id="SSF56112">
    <property type="entry name" value="Protein kinase-like (PK-like)"/>
    <property type="match status" value="1"/>
</dbReference>
<dbReference type="InterPro" id="IPR000719">
    <property type="entry name" value="Prot_kinase_dom"/>
</dbReference>
<evidence type="ECO:0000256" key="3">
    <source>
        <dbReference type="PROSITE-ProRule" id="PRU10141"/>
    </source>
</evidence>
<keyword evidence="1 3" id="KW-0547">Nucleotide-binding</keyword>
<evidence type="ECO:0000256" key="4">
    <source>
        <dbReference type="RuleBase" id="RU000304"/>
    </source>
</evidence>
<dbReference type="EMBL" id="JANPWB010000011">
    <property type="protein sequence ID" value="KAJ1125880.1"/>
    <property type="molecule type" value="Genomic_DNA"/>
</dbReference>